<gene>
    <name evidence="1" type="ORF">Pan161_61110</name>
</gene>
<proteinExistence type="predicted"/>
<reference evidence="1 2" key="1">
    <citation type="submission" date="2019-02" db="EMBL/GenBank/DDBJ databases">
        <title>Deep-cultivation of Planctomycetes and their phenomic and genomic characterization uncovers novel biology.</title>
        <authorList>
            <person name="Wiegand S."/>
            <person name="Jogler M."/>
            <person name="Boedeker C."/>
            <person name="Pinto D."/>
            <person name="Vollmers J."/>
            <person name="Rivas-Marin E."/>
            <person name="Kohn T."/>
            <person name="Peeters S.H."/>
            <person name="Heuer A."/>
            <person name="Rast P."/>
            <person name="Oberbeckmann S."/>
            <person name="Bunk B."/>
            <person name="Jeske O."/>
            <person name="Meyerdierks A."/>
            <person name="Storesund J.E."/>
            <person name="Kallscheuer N."/>
            <person name="Luecker S."/>
            <person name="Lage O.M."/>
            <person name="Pohl T."/>
            <person name="Merkel B.J."/>
            <person name="Hornburger P."/>
            <person name="Mueller R.-W."/>
            <person name="Bruemmer F."/>
            <person name="Labrenz M."/>
            <person name="Spormann A.M."/>
            <person name="Op den Camp H."/>
            <person name="Overmann J."/>
            <person name="Amann R."/>
            <person name="Jetten M.S.M."/>
            <person name="Mascher T."/>
            <person name="Medema M.H."/>
            <person name="Devos D.P."/>
            <person name="Kaster A.-K."/>
            <person name="Ovreas L."/>
            <person name="Rohde M."/>
            <person name="Galperin M.Y."/>
            <person name="Jogler C."/>
        </authorList>
    </citation>
    <scope>NUCLEOTIDE SEQUENCE [LARGE SCALE GENOMIC DNA]</scope>
    <source>
        <strain evidence="1 2">Pan161</strain>
    </source>
</reference>
<accession>A0A517VN42</accession>
<name>A0A517VN42_9PLAN</name>
<dbReference type="EMBL" id="CP036343">
    <property type="protein sequence ID" value="QDT94415.1"/>
    <property type="molecule type" value="Genomic_DNA"/>
</dbReference>
<dbReference type="AlphaFoldDB" id="A0A517VN42"/>
<sequence>MIELKTADLPKALVKQMEGPEPPEYFISNGCS</sequence>
<organism evidence="1 2">
    <name type="scientific">Gimesia algae</name>
    <dbReference type="NCBI Taxonomy" id="2527971"/>
    <lineage>
        <taxon>Bacteria</taxon>
        <taxon>Pseudomonadati</taxon>
        <taxon>Planctomycetota</taxon>
        <taxon>Planctomycetia</taxon>
        <taxon>Planctomycetales</taxon>
        <taxon>Planctomycetaceae</taxon>
        <taxon>Gimesia</taxon>
    </lineage>
</organism>
<dbReference type="KEGG" id="gax:Pan161_61110"/>
<evidence type="ECO:0000313" key="1">
    <source>
        <dbReference type="EMBL" id="QDT94415.1"/>
    </source>
</evidence>
<evidence type="ECO:0000313" key="2">
    <source>
        <dbReference type="Proteomes" id="UP000316855"/>
    </source>
</evidence>
<dbReference type="Proteomes" id="UP000316855">
    <property type="component" value="Chromosome"/>
</dbReference>
<keyword evidence="2" id="KW-1185">Reference proteome</keyword>
<protein>
    <submittedName>
        <fullName evidence="1">Uncharacterized protein</fullName>
    </submittedName>
</protein>